<evidence type="ECO:0008006" key="3">
    <source>
        <dbReference type="Google" id="ProtNLM"/>
    </source>
</evidence>
<organism evidence="1 2">
    <name type="scientific">Leucobacter rhizosphaerae</name>
    <dbReference type="NCBI Taxonomy" id="2932245"/>
    <lineage>
        <taxon>Bacteria</taxon>
        <taxon>Bacillati</taxon>
        <taxon>Actinomycetota</taxon>
        <taxon>Actinomycetes</taxon>
        <taxon>Micrococcales</taxon>
        <taxon>Microbacteriaceae</taxon>
        <taxon>Leucobacter</taxon>
    </lineage>
</organism>
<reference evidence="1 2" key="1">
    <citation type="submission" date="2022-04" db="EMBL/GenBank/DDBJ databases">
        <title>Leucobacter sp. isolated from rhizosphere of onion.</title>
        <authorList>
            <person name="Won M."/>
            <person name="Lee C.-M."/>
            <person name="Woen H.-Y."/>
            <person name="Kwon S.-W."/>
        </authorList>
    </citation>
    <scope>NUCLEOTIDE SEQUENCE [LARGE SCALE GENOMIC DNA]</scope>
    <source>
        <strain evidence="1 2">H25R-14</strain>
    </source>
</reference>
<gene>
    <name evidence="1" type="ORF">MUN76_01285</name>
</gene>
<proteinExistence type="predicted"/>
<keyword evidence="2" id="KW-1185">Reference proteome</keyword>
<dbReference type="RefSeq" id="WP_244686449.1">
    <property type="nucleotide sequence ID" value="NZ_CP095043.1"/>
</dbReference>
<sequence>MHSPTTVRTLQQRISEMQPLRLDDRALPTSAGLRPLLPGGSLRKGASYAVHGSQQLALSMLSEASASGAWCGVIGCPTFGAEAATALGIALDRCILIPEPGSDAIGLSGALSEVLTVVLLVPSIRPRPGEVERISARLREHGTALVVAGDWPHPESSLRVTASRWRGLGAGTGALEEREIAVQSQDRRGTLRHTVRFAGGSVVDPAASSVRRLVPR</sequence>
<evidence type="ECO:0000313" key="2">
    <source>
        <dbReference type="Proteomes" id="UP000831775"/>
    </source>
</evidence>
<protein>
    <recommendedName>
        <fullName evidence="3">DNA recombination-mediator protein A</fullName>
    </recommendedName>
</protein>
<evidence type="ECO:0000313" key="1">
    <source>
        <dbReference type="EMBL" id="UOQ60647.1"/>
    </source>
</evidence>
<name>A0ABY4FWL0_9MICO</name>
<dbReference type="EMBL" id="CP095043">
    <property type="protein sequence ID" value="UOQ60647.1"/>
    <property type="molecule type" value="Genomic_DNA"/>
</dbReference>
<accession>A0ABY4FWL0</accession>
<dbReference type="Proteomes" id="UP000831775">
    <property type="component" value="Chromosome"/>
</dbReference>